<evidence type="ECO:0000313" key="2">
    <source>
        <dbReference type="Proteomes" id="UP001056120"/>
    </source>
</evidence>
<organism evidence="1 2">
    <name type="scientific">Smallanthus sonchifolius</name>
    <dbReference type="NCBI Taxonomy" id="185202"/>
    <lineage>
        <taxon>Eukaryota</taxon>
        <taxon>Viridiplantae</taxon>
        <taxon>Streptophyta</taxon>
        <taxon>Embryophyta</taxon>
        <taxon>Tracheophyta</taxon>
        <taxon>Spermatophyta</taxon>
        <taxon>Magnoliopsida</taxon>
        <taxon>eudicotyledons</taxon>
        <taxon>Gunneridae</taxon>
        <taxon>Pentapetalae</taxon>
        <taxon>asterids</taxon>
        <taxon>campanulids</taxon>
        <taxon>Asterales</taxon>
        <taxon>Asteraceae</taxon>
        <taxon>Asteroideae</taxon>
        <taxon>Heliantheae alliance</taxon>
        <taxon>Millerieae</taxon>
        <taxon>Smallanthus</taxon>
    </lineage>
</organism>
<name>A0ACB9HJV7_9ASTR</name>
<comment type="caution">
    <text evidence="1">The sequence shown here is derived from an EMBL/GenBank/DDBJ whole genome shotgun (WGS) entry which is preliminary data.</text>
</comment>
<protein>
    <submittedName>
        <fullName evidence="1">Uncharacterized protein</fullName>
    </submittedName>
</protein>
<accession>A0ACB9HJV7</accession>
<sequence>MLTWQFKYIQTQASSNPFKLCSESIIGGMVHPARSSAFTTNSTKVNSFWGLHNWKLQVDVTRKSVGDDIFQSKIANDVEQGRRLSNLSDWAQSVSSLVDLQVEVFHLENEANK</sequence>
<dbReference type="Proteomes" id="UP001056120">
    <property type="component" value="Linkage Group LG12"/>
</dbReference>
<reference evidence="2" key="1">
    <citation type="journal article" date="2022" name="Mol. Ecol. Resour.">
        <title>The genomes of chicory, endive, great burdock and yacon provide insights into Asteraceae palaeo-polyploidization history and plant inulin production.</title>
        <authorList>
            <person name="Fan W."/>
            <person name="Wang S."/>
            <person name="Wang H."/>
            <person name="Wang A."/>
            <person name="Jiang F."/>
            <person name="Liu H."/>
            <person name="Zhao H."/>
            <person name="Xu D."/>
            <person name="Zhang Y."/>
        </authorList>
    </citation>
    <scope>NUCLEOTIDE SEQUENCE [LARGE SCALE GENOMIC DNA]</scope>
    <source>
        <strain evidence="2">cv. Yunnan</strain>
    </source>
</reference>
<gene>
    <name evidence="1" type="ORF">L1987_38047</name>
</gene>
<evidence type="ECO:0000313" key="1">
    <source>
        <dbReference type="EMBL" id="KAI3795395.1"/>
    </source>
</evidence>
<dbReference type="EMBL" id="CM042029">
    <property type="protein sequence ID" value="KAI3795395.1"/>
    <property type="molecule type" value="Genomic_DNA"/>
</dbReference>
<keyword evidence="2" id="KW-1185">Reference proteome</keyword>
<proteinExistence type="predicted"/>
<reference evidence="1 2" key="2">
    <citation type="journal article" date="2022" name="Mol. Ecol. Resour.">
        <title>The genomes of chicory, endive, great burdock and yacon provide insights into Asteraceae paleo-polyploidization history and plant inulin production.</title>
        <authorList>
            <person name="Fan W."/>
            <person name="Wang S."/>
            <person name="Wang H."/>
            <person name="Wang A."/>
            <person name="Jiang F."/>
            <person name="Liu H."/>
            <person name="Zhao H."/>
            <person name="Xu D."/>
            <person name="Zhang Y."/>
        </authorList>
    </citation>
    <scope>NUCLEOTIDE SEQUENCE [LARGE SCALE GENOMIC DNA]</scope>
    <source>
        <strain evidence="2">cv. Yunnan</strain>
        <tissue evidence="1">Leaves</tissue>
    </source>
</reference>